<dbReference type="AlphaFoldDB" id="A0A8C4LWF5"/>
<keyword evidence="2" id="KW-0391">Immunity</keyword>
<feature type="domain" description="Ig-like" evidence="7">
    <location>
        <begin position="19"/>
        <end position="109"/>
    </location>
</feature>
<dbReference type="Gene3D" id="2.60.40.10">
    <property type="entry name" value="Immunoglobulins"/>
    <property type="match status" value="1"/>
</dbReference>
<dbReference type="InterPro" id="IPR036179">
    <property type="entry name" value="Ig-like_dom_sf"/>
</dbReference>
<evidence type="ECO:0000313" key="8">
    <source>
        <dbReference type="Ensembl" id="ENSEASP00005016784.1"/>
    </source>
</evidence>
<sequence length="178" mass="19507">NVGYKKTVSHYRWVCLSWSQSVTQPDDHITVSEGAPLELKCNFSYSTSLYFFWYVQQESGEGPVLLMALAKSGETKQQKRLGDQFDKERKDSSLLITAAHPGDAGIYLCAGAQCSWGACCLHPHPAAGSQSHCCHIPPASPHIPLSMSNDNNFSPNGTISNAITETFPHTLENKIPLL</sequence>
<dbReference type="InterPro" id="IPR013783">
    <property type="entry name" value="Ig-like_fold"/>
</dbReference>
<dbReference type="GO" id="GO:0042101">
    <property type="term" value="C:T cell receptor complex"/>
    <property type="evidence" value="ECO:0007669"/>
    <property type="project" value="UniProtKB-KW"/>
</dbReference>
<evidence type="ECO:0000259" key="7">
    <source>
        <dbReference type="PROSITE" id="PS50835"/>
    </source>
</evidence>
<accession>A0A8C4LWF5</accession>
<protein>
    <recommendedName>
        <fullName evidence="7">Ig-like domain-containing protein</fullName>
    </recommendedName>
</protein>
<name>A0A8C4LWF5_EQUAS</name>
<dbReference type="Ensembl" id="ENSEAST00005018239.1">
    <property type="protein sequence ID" value="ENSEASP00005016784.1"/>
    <property type="gene ID" value="ENSEASG00005011628.1"/>
</dbReference>
<dbReference type="SUPFAM" id="SSF48726">
    <property type="entry name" value="Immunoglobulin"/>
    <property type="match status" value="1"/>
</dbReference>
<organism evidence="8">
    <name type="scientific">Equus asinus asinus</name>
    <dbReference type="NCBI Taxonomy" id="83772"/>
    <lineage>
        <taxon>Eukaryota</taxon>
        <taxon>Metazoa</taxon>
        <taxon>Chordata</taxon>
        <taxon>Craniata</taxon>
        <taxon>Vertebrata</taxon>
        <taxon>Euteleostomi</taxon>
        <taxon>Mammalia</taxon>
        <taxon>Eutheria</taxon>
        <taxon>Laurasiatheria</taxon>
        <taxon>Perissodactyla</taxon>
        <taxon>Equidae</taxon>
        <taxon>Equus</taxon>
    </lineage>
</organism>
<keyword evidence="5" id="KW-0393">Immunoglobulin domain</keyword>
<evidence type="ECO:0000256" key="3">
    <source>
        <dbReference type="ARBA" id="ARBA00023130"/>
    </source>
</evidence>
<keyword evidence="6" id="KW-1279">T cell receptor</keyword>
<dbReference type="GO" id="GO:0002250">
    <property type="term" value="P:adaptive immune response"/>
    <property type="evidence" value="ECO:0007669"/>
    <property type="project" value="UniProtKB-KW"/>
</dbReference>
<dbReference type="PANTHER" id="PTHR19343:SF13">
    <property type="entry name" value="T CELL RECEPTOR ALPHA VARIABLE 21"/>
    <property type="match status" value="1"/>
</dbReference>
<dbReference type="InterPro" id="IPR013106">
    <property type="entry name" value="Ig_V-set"/>
</dbReference>
<evidence type="ECO:0000256" key="4">
    <source>
        <dbReference type="ARBA" id="ARBA00023170"/>
    </source>
</evidence>
<proteinExistence type="predicted"/>
<evidence type="ECO:0000256" key="1">
    <source>
        <dbReference type="ARBA" id="ARBA00022729"/>
    </source>
</evidence>
<dbReference type="InterPro" id="IPR051006">
    <property type="entry name" value="TCR_variable_domain"/>
</dbReference>
<reference evidence="8" key="1">
    <citation type="submission" date="2023-03" db="UniProtKB">
        <authorList>
            <consortium name="Ensembl"/>
        </authorList>
    </citation>
    <scope>IDENTIFICATION</scope>
</reference>
<dbReference type="InterPro" id="IPR003599">
    <property type="entry name" value="Ig_sub"/>
</dbReference>
<keyword evidence="3" id="KW-1064">Adaptive immunity</keyword>
<dbReference type="GO" id="GO:0042605">
    <property type="term" value="F:peptide antigen binding"/>
    <property type="evidence" value="ECO:0007669"/>
    <property type="project" value="TreeGrafter"/>
</dbReference>
<evidence type="ECO:0000256" key="5">
    <source>
        <dbReference type="ARBA" id="ARBA00023319"/>
    </source>
</evidence>
<dbReference type="PANTHER" id="PTHR19343">
    <property type="entry name" value="T CELL RECEPTOR ALPHA VARIABLE 1-2"/>
    <property type="match status" value="1"/>
</dbReference>
<keyword evidence="4" id="KW-0675">Receptor</keyword>
<dbReference type="Pfam" id="PF07686">
    <property type="entry name" value="V-set"/>
    <property type="match status" value="1"/>
</dbReference>
<keyword evidence="1" id="KW-0732">Signal</keyword>
<dbReference type="InterPro" id="IPR007110">
    <property type="entry name" value="Ig-like_dom"/>
</dbReference>
<dbReference type="PROSITE" id="PS50835">
    <property type="entry name" value="IG_LIKE"/>
    <property type="match status" value="1"/>
</dbReference>
<evidence type="ECO:0000256" key="6">
    <source>
        <dbReference type="ARBA" id="ARBA00043266"/>
    </source>
</evidence>
<dbReference type="SMART" id="SM00409">
    <property type="entry name" value="IG"/>
    <property type="match status" value="1"/>
</dbReference>
<dbReference type="SMART" id="SM00406">
    <property type="entry name" value="IGv"/>
    <property type="match status" value="1"/>
</dbReference>
<evidence type="ECO:0000256" key="2">
    <source>
        <dbReference type="ARBA" id="ARBA00022859"/>
    </source>
</evidence>